<sequence>MGNNPSTANQPQNKRVGQLAEEFRGRQDSITSQLFPSRSAGRHPESERKAGWTSRVLPGSKNAARSTSSGQQHVVNSPFRKNYSMDMKQDSPAPFALKKTPVANPAPPMCIIANASADESSSSSLRDHLAELSLQNSETQPTSVTATSSAAGTAPALRSPGPATPVVKSTKEDALSDHLSSTTSLKRLLVEGRIGESMHLPSSSIDIPRRSSTAISDAYMSDDEGDDEESLLQGANDVLINNSMLENAMKRKRSTTKKSGTIGMSLSSRDTLHHPGQKKLKPLSSGSERTKLPDFKVMHARPMEGEISCDSFSMPRLVQNNLDRIDSFEKGTAEHFEGTRSTNSSQSVTSSEEQVSDEQNETIETHVLVKWKDNIVDPKTCKMSIVSRDIMSVLGPHNKSKKIPMTFDTESKCWVAPNLFLPPGIYKFQFLINGELRHSDFLPTATDSFGSCVNWFEVVSGHEVIEPSRDVLSATDAQLDDKENDAQAVAFPKPPLKSDSSSSDYRGSNRHVEGTSTPFSDYTGLFSRSDSFKPQLNQRHTSSLDLLAPPQRKKHEYSDEIPELYKTNFEEDPDLPPYEPHQNLSEGETDRPSFLHRVQDCNQDMLFADLQQGGKLDSQAAENAFLQQYPTPDLPVYLDSSFLNAVFSRFQKKNESNSRVNHIVPHVNLNHLLTSSIRDEIISVGCTTRYEGKFITQIIYTPCYYGNKKK</sequence>
<evidence type="ECO:0000256" key="2">
    <source>
        <dbReference type="ARBA" id="ARBA00022553"/>
    </source>
</evidence>
<evidence type="ECO:0000313" key="6">
    <source>
        <dbReference type="Proteomes" id="UP000191144"/>
    </source>
</evidence>
<dbReference type="InterPro" id="IPR032640">
    <property type="entry name" value="AMPK1_CBM"/>
</dbReference>
<evidence type="ECO:0000256" key="3">
    <source>
        <dbReference type="SAM" id="MobiDB-lite"/>
    </source>
</evidence>
<dbReference type="EMBL" id="LT598484">
    <property type="protein sequence ID" value="SCV01058.1"/>
    <property type="molecule type" value="Genomic_DNA"/>
</dbReference>
<feature type="region of interest" description="Disordered" evidence="3">
    <location>
        <begin position="250"/>
        <end position="289"/>
    </location>
</feature>
<dbReference type="CDD" id="cd02859">
    <property type="entry name" value="E_set_AMPKbeta_like_N"/>
    <property type="match status" value="1"/>
</dbReference>
<dbReference type="SUPFAM" id="SSF160219">
    <property type="entry name" value="AMPKBI-like"/>
    <property type="match status" value="1"/>
</dbReference>
<dbReference type="AlphaFoldDB" id="A0A1G4KA41"/>
<dbReference type="InterPro" id="IPR050827">
    <property type="entry name" value="CRP1_MDG1_kinase"/>
</dbReference>
<proteinExistence type="inferred from homology"/>
<keyword evidence="2" id="KW-0597">Phosphoprotein</keyword>
<feature type="region of interest" description="Disordered" evidence="3">
    <location>
        <begin position="568"/>
        <end position="589"/>
    </location>
</feature>
<dbReference type="GO" id="GO:0005737">
    <property type="term" value="C:cytoplasm"/>
    <property type="evidence" value="ECO:0007669"/>
    <property type="project" value="TreeGrafter"/>
</dbReference>
<organism evidence="5 6">
    <name type="scientific">Lachancea meyersii CBS 8951</name>
    <dbReference type="NCBI Taxonomy" id="1266667"/>
    <lineage>
        <taxon>Eukaryota</taxon>
        <taxon>Fungi</taxon>
        <taxon>Dikarya</taxon>
        <taxon>Ascomycota</taxon>
        <taxon>Saccharomycotina</taxon>
        <taxon>Saccharomycetes</taxon>
        <taxon>Saccharomycetales</taxon>
        <taxon>Saccharomycetaceae</taxon>
        <taxon>Lachancea</taxon>
    </lineage>
</organism>
<dbReference type="Proteomes" id="UP000191144">
    <property type="component" value="Chromosome G"/>
</dbReference>
<dbReference type="InterPro" id="IPR037256">
    <property type="entry name" value="ASC_dom_sf"/>
</dbReference>
<dbReference type="Pfam" id="PF16561">
    <property type="entry name" value="AMPK1_CBM"/>
    <property type="match status" value="1"/>
</dbReference>
<feature type="region of interest" description="Disordered" evidence="3">
    <location>
        <begin position="333"/>
        <end position="361"/>
    </location>
</feature>
<dbReference type="SUPFAM" id="SSF81296">
    <property type="entry name" value="E set domains"/>
    <property type="match status" value="1"/>
</dbReference>
<feature type="compositionally biased region" description="Low complexity" evidence="3">
    <location>
        <begin position="341"/>
        <end position="353"/>
    </location>
</feature>
<feature type="region of interest" description="Disordered" evidence="3">
    <location>
        <begin position="134"/>
        <end position="179"/>
    </location>
</feature>
<feature type="domain" description="Association with the SNF1 complex (ASC)" evidence="4">
    <location>
        <begin position="587"/>
        <end position="703"/>
    </location>
</feature>
<dbReference type="Gene3D" id="6.20.250.60">
    <property type="match status" value="1"/>
</dbReference>
<dbReference type="InterPro" id="IPR014756">
    <property type="entry name" value="Ig_E-set"/>
</dbReference>
<dbReference type="OrthoDB" id="531008at2759"/>
<feature type="compositionally biased region" description="Polar residues" evidence="3">
    <location>
        <begin position="63"/>
        <end position="75"/>
    </location>
</feature>
<feature type="compositionally biased region" description="Low complexity" evidence="3">
    <location>
        <begin position="139"/>
        <end position="156"/>
    </location>
</feature>
<comment type="similarity">
    <text evidence="1">Belongs to the 5'-AMP-activated protein kinase beta subunit family.</text>
</comment>
<dbReference type="GO" id="GO:0031588">
    <property type="term" value="C:nucleotide-activated protein kinase complex"/>
    <property type="evidence" value="ECO:0007669"/>
    <property type="project" value="TreeGrafter"/>
</dbReference>
<dbReference type="InterPro" id="IPR013783">
    <property type="entry name" value="Ig-like_fold"/>
</dbReference>
<accession>A0A1G4KA41</accession>
<dbReference type="GO" id="GO:0005634">
    <property type="term" value="C:nucleus"/>
    <property type="evidence" value="ECO:0007669"/>
    <property type="project" value="TreeGrafter"/>
</dbReference>
<evidence type="ECO:0000256" key="1">
    <source>
        <dbReference type="ARBA" id="ARBA00010926"/>
    </source>
</evidence>
<evidence type="ECO:0000259" key="4">
    <source>
        <dbReference type="SMART" id="SM01010"/>
    </source>
</evidence>
<feature type="region of interest" description="Disordered" evidence="3">
    <location>
        <begin position="485"/>
        <end position="519"/>
    </location>
</feature>
<name>A0A1G4KA41_9SACH</name>
<protein>
    <submittedName>
        <fullName evidence="5">LAME_0G13784g1_1</fullName>
    </submittedName>
</protein>
<dbReference type="GO" id="GO:0007165">
    <property type="term" value="P:signal transduction"/>
    <property type="evidence" value="ECO:0007669"/>
    <property type="project" value="TreeGrafter"/>
</dbReference>
<dbReference type="SMART" id="SM01010">
    <property type="entry name" value="AMPKBI"/>
    <property type="match status" value="1"/>
</dbReference>
<keyword evidence="6" id="KW-1185">Reference proteome</keyword>
<dbReference type="PANTHER" id="PTHR10343">
    <property type="entry name" value="5'-AMP-ACTIVATED PROTEIN KINASE , BETA SUBUNIT"/>
    <property type="match status" value="1"/>
</dbReference>
<dbReference type="Pfam" id="PF04739">
    <property type="entry name" value="AMPKBI"/>
    <property type="match status" value="1"/>
</dbReference>
<evidence type="ECO:0000313" key="5">
    <source>
        <dbReference type="EMBL" id="SCV01058.1"/>
    </source>
</evidence>
<dbReference type="PANTHER" id="PTHR10343:SF87">
    <property type="entry name" value="SNF1 PROTEIN KINASE SUBUNIT BETA-1"/>
    <property type="match status" value="1"/>
</dbReference>
<dbReference type="Gene3D" id="2.60.40.10">
    <property type="entry name" value="Immunoglobulins"/>
    <property type="match status" value="1"/>
</dbReference>
<feature type="region of interest" description="Disordered" evidence="3">
    <location>
        <begin position="1"/>
        <end position="76"/>
    </location>
</feature>
<dbReference type="GO" id="GO:0019901">
    <property type="term" value="F:protein kinase binding"/>
    <property type="evidence" value="ECO:0007669"/>
    <property type="project" value="TreeGrafter"/>
</dbReference>
<dbReference type="InterPro" id="IPR006828">
    <property type="entry name" value="ASC_dom"/>
</dbReference>
<reference evidence="6" key="1">
    <citation type="submission" date="2016-03" db="EMBL/GenBank/DDBJ databases">
        <authorList>
            <person name="Devillers Hugo."/>
        </authorList>
    </citation>
    <scope>NUCLEOTIDE SEQUENCE [LARGE SCALE GENOMIC DNA]</scope>
</reference>
<feature type="compositionally biased region" description="Polar residues" evidence="3">
    <location>
        <begin position="1"/>
        <end position="15"/>
    </location>
</feature>
<gene>
    <name evidence="5" type="ORF">LAME_0G13784G</name>
</gene>